<evidence type="ECO:0000256" key="2">
    <source>
        <dbReference type="ARBA" id="ARBA00022670"/>
    </source>
</evidence>
<dbReference type="Gene3D" id="2.70.70.10">
    <property type="entry name" value="Glucose Permease (Domain IIA)"/>
    <property type="match status" value="1"/>
</dbReference>
<keyword evidence="2" id="KW-0645">Protease</keyword>
<dbReference type="GO" id="GO:0004222">
    <property type="term" value="F:metalloendopeptidase activity"/>
    <property type="evidence" value="ECO:0007669"/>
    <property type="project" value="TreeGrafter"/>
</dbReference>
<dbReference type="EC" id="3.4.24.-" evidence="10"/>
<dbReference type="InterPro" id="IPR050570">
    <property type="entry name" value="Cell_wall_metabolism_enzyme"/>
</dbReference>
<comment type="cofactor">
    <cofactor evidence="1">
        <name>Zn(2+)</name>
        <dbReference type="ChEBI" id="CHEBI:29105"/>
    </cofactor>
</comment>
<evidence type="ECO:0000259" key="9">
    <source>
        <dbReference type="Pfam" id="PF01551"/>
    </source>
</evidence>
<keyword evidence="3" id="KW-0479">Metal-binding</keyword>
<evidence type="ECO:0000256" key="7">
    <source>
        <dbReference type="SAM" id="Coils"/>
    </source>
</evidence>
<name>A0A166B2K5_9HYPH</name>
<dbReference type="GO" id="GO:0046872">
    <property type="term" value="F:metal ion binding"/>
    <property type="evidence" value="ECO:0007669"/>
    <property type="project" value="UniProtKB-KW"/>
</dbReference>
<evidence type="ECO:0000256" key="4">
    <source>
        <dbReference type="ARBA" id="ARBA00022801"/>
    </source>
</evidence>
<dbReference type="AlphaFoldDB" id="A0A166B2K5"/>
<evidence type="ECO:0000256" key="1">
    <source>
        <dbReference type="ARBA" id="ARBA00001947"/>
    </source>
</evidence>
<evidence type="ECO:0000256" key="6">
    <source>
        <dbReference type="ARBA" id="ARBA00023049"/>
    </source>
</evidence>
<keyword evidence="11" id="KW-1185">Reference proteome</keyword>
<evidence type="ECO:0000313" key="10">
    <source>
        <dbReference type="EMBL" id="KZL21832.1"/>
    </source>
</evidence>
<evidence type="ECO:0000256" key="5">
    <source>
        <dbReference type="ARBA" id="ARBA00022833"/>
    </source>
</evidence>
<keyword evidence="6" id="KW-0482">Metalloprotease</keyword>
<comment type="caution">
    <text evidence="10">The sequence shown here is derived from an EMBL/GenBank/DDBJ whole genome shotgun (WGS) entry which is preliminary data.</text>
</comment>
<dbReference type="CDD" id="cd12797">
    <property type="entry name" value="M23_peptidase"/>
    <property type="match status" value="1"/>
</dbReference>
<evidence type="ECO:0000256" key="3">
    <source>
        <dbReference type="ARBA" id="ARBA00022723"/>
    </source>
</evidence>
<dbReference type="InterPro" id="IPR011055">
    <property type="entry name" value="Dup_hybrid_motif"/>
</dbReference>
<organism evidence="10 11">
    <name type="scientific">Pseudovibrio axinellae</name>
    <dbReference type="NCBI Taxonomy" id="989403"/>
    <lineage>
        <taxon>Bacteria</taxon>
        <taxon>Pseudomonadati</taxon>
        <taxon>Pseudomonadota</taxon>
        <taxon>Alphaproteobacteria</taxon>
        <taxon>Hyphomicrobiales</taxon>
        <taxon>Stappiaceae</taxon>
        <taxon>Pseudovibrio</taxon>
    </lineage>
</organism>
<protein>
    <submittedName>
        <fullName evidence="10">Murein DD-endopeptidase MepM</fullName>
        <ecNumber evidence="10">3.4.24.-</ecNumber>
    </submittedName>
</protein>
<proteinExistence type="predicted"/>
<dbReference type="SUPFAM" id="SSF51261">
    <property type="entry name" value="Duplicated hybrid motif"/>
    <property type="match status" value="1"/>
</dbReference>
<dbReference type="PANTHER" id="PTHR21666">
    <property type="entry name" value="PEPTIDASE-RELATED"/>
    <property type="match status" value="1"/>
</dbReference>
<dbReference type="InterPro" id="IPR016047">
    <property type="entry name" value="M23ase_b-sheet_dom"/>
</dbReference>
<keyword evidence="7" id="KW-0175">Coiled coil</keyword>
<dbReference type="EMBL" id="LMCB01000002">
    <property type="protein sequence ID" value="KZL21832.1"/>
    <property type="molecule type" value="Genomic_DNA"/>
</dbReference>
<feature type="coiled-coil region" evidence="7">
    <location>
        <begin position="71"/>
        <end position="105"/>
    </location>
</feature>
<gene>
    <name evidence="10" type="primary">mepM_1</name>
    <name evidence="10" type="ORF">PsAD2_00258</name>
</gene>
<evidence type="ECO:0000256" key="8">
    <source>
        <dbReference type="SAM" id="MobiDB-lite"/>
    </source>
</evidence>
<feature type="region of interest" description="Disordered" evidence="8">
    <location>
        <begin position="141"/>
        <end position="160"/>
    </location>
</feature>
<dbReference type="PANTHER" id="PTHR21666:SF288">
    <property type="entry name" value="CELL DIVISION PROTEIN YTFB"/>
    <property type="match status" value="1"/>
</dbReference>
<dbReference type="RefSeq" id="WP_082825539.1">
    <property type="nucleotide sequence ID" value="NZ_FOFM01000004.1"/>
</dbReference>
<evidence type="ECO:0000313" key="11">
    <source>
        <dbReference type="Proteomes" id="UP000076577"/>
    </source>
</evidence>
<feature type="compositionally biased region" description="Polar residues" evidence="8">
    <location>
        <begin position="151"/>
        <end position="160"/>
    </location>
</feature>
<dbReference type="FunFam" id="2.70.70.10:FF:000006">
    <property type="entry name" value="M23 family peptidase"/>
    <property type="match status" value="1"/>
</dbReference>
<dbReference type="OrthoDB" id="9805070at2"/>
<dbReference type="GO" id="GO:0006508">
    <property type="term" value="P:proteolysis"/>
    <property type="evidence" value="ECO:0007669"/>
    <property type="project" value="UniProtKB-KW"/>
</dbReference>
<dbReference type="Proteomes" id="UP000076577">
    <property type="component" value="Unassembled WGS sequence"/>
</dbReference>
<feature type="domain" description="M23ase beta-sheet core" evidence="9">
    <location>
        <begin position="307"/>
        <end position="401"/>
    </location>
</feature>
<dbReference type="Pfam" id="PF01551">
    <property type="entry name" value="Peptidase_M23"/>
    <property type="match status" value="1"/>
</dbReference>
<sequence>MKLSSCSDFSNNYNQLKLDSPAWLSRIKAELSVIPPMAYWLSGLTMSAVVSAVLASNFQQSLSEIKFNSTLSRERALLKNYQSEIQDLKIQLSELRGRIGQREAKQDSANSQDQQEALQQVLEIEALVNLAESSNLFLSLAPPSPKRKPQGANNSSAPITTLSYTQKPRSMAASGLLQTLTAPTKPMAQQNTPSAALNTKQRQAQQLLAAYTQAALDDIKRVSTLLKNAGVAQTTFTYLQSSTGGVYQDLQTSDLSSSMIAARQIIEQRIQLNTKVNALPFARPLPNFTISSTYGARTDPFLGRTAIHTGIDFKAPRNTPIKATGSGIISLSKYNGGYGLSVEIVHDNGLVTRYAHMQKILVSKGQRVNIGDIVGTVGSTGRSTGPHLHYEVRLNGSPIDPMRFIRTGDRLAAIFRPSHNTKIALNLP</sequence>
<keyword evidence="5" id="KW-0862">Zinc</keyword>
<reference evidence="10 11" key="1">
    <citation type="journal article" date="2016" name="Front. Microbiol.">
        <title>Comparative Genomic Analysis Reveals a Diverse Repertoire of Genes Involved in Prokaryote-Eukaryote Interactions within the Pseudovibrio Genus.</title>
        <authorList>
            <person name="Romano S."/>
            <person name="Fernandez-Guerra A."/>
            <person name="Reen F.J."/>
            <person name="Glockner F.O."/>
            <person name="Crowley S.P."/>
            <person name="O'Sullivan O."/>
            <person name="Cotter P.D."/>
            <person name="Adams C."/>
            <person name="Dobson A.D."/>
            <person name="O'Gara F."/>
        </authorList>
    </citation>
    <scope>NUCLEOTIDE SEQUENCE [LARGE SCALE GENOMIC DNA]</scope>
    <source>
        <strain evidence="10 11">Ad2</strain>
    </source>
</reference>
<keyword evidence="4 10" id="KW-0378">Hydrolase</keyword>
<dbReference type="PATRIC" id="fig|989403.3.peg.275"/>
<accession>A0A166B2K5</accession>
<dbReference type="STRING" id="989403.SAMN05421798_104252"/>